<protein>
    <submittedName>
        <fullName evidence="3">NACHT domain-containing protein</fullName>
    </submittedName>
</protein>
<dbReference type="Proteomes" id="UP000219612">
    <property type="component" value="Unassembled WGS sequence"/>
</dbReference>
<evidence type="ECO:0000256" key="1">
    <source>
        <dbReference type="SAM" id="Phobius"/>
    </source>
</evidence>
<accession>A0A285GQ29</accession>
<reference evidence="3 4" key="1">
    <citation type="submission" date="2017-09" db="EMBL/GenBank/DDBJ databases">
        <authorList>
            <person name="Ehlers B."/>
            <person name="Leendertz F.H."/>
        </authorList>
    </citation>
    <scope>NUCLEOTIDE SEQUENCE [LARGE SCALE GENOMIC DNA]</scope>
    <source>
        <strain evidence="3 4">CGMCC 4.6857</strain>
    </source>
</reference>
<gene>
    <name evidence="3" type="ORF">SAMN05421748_102332</name>
</gene>
<feature type="transmembrane region" description="Helical" evidence="1">
    <location>
        <begin position="14"/>
        <end position="33"/>
    </location>
</feature>
<organism evidence="3 4">
    <name type="scientific">Paractinoplanes atraurantiacus</name>
    <dbReference type="NCBI Taxonomy" id="1036182"/>
    <lineage>
        <taxon>Bacteria</taxon>
        <taxon>Bacillati</taxon>
        <taxon>Actinomycetota</taxon>
        <taxon>Actinomycetes</taxon>
        <taxon>Micromonosporales</taxon>
        <taxon>Micromonosporaceae</taxon>
        <taxon>Paractinoplanes</taxon>
    </lineage>
</organism>
<dbReference type="RefSeq" id="WP_097319075.1">
    <property type="nucleotide sequence ID" value="NZ_OBDY01000002.1"/>
</dbReference>
<evidence type="ECO:0000259" key="2">
    <source>
        <dbReference type="Pfam" id="PF05729"/>
    </source>
</evidence>
<proteinExistence type="predicted"/>
<dbReference type="AlphaFoldDB" id="A0A285GQ29"/>
<keyword evidence="1" id="KW-0812">Transmembrane</keyword>
<keyword evidence="1" id="KW-0472">Membrane</keyword>
<keyword evidence="4" id="KW-1185">Reference proteome</keyword>
<dbReference type="Pfam" id="PF05729">
    <property type="entry name" value="NACHT"/>
    <property type="match status" value="1"/>
</dbReference>
<sequence>MVDVGSFLDVGDKVASIVGGTAGVLAVLVALRAGAKWRRGSRKGPIATLLGAQRADAARHRYRFFGEHVPALNELYVQPRAQFGHPGDVQRTRTIQAAQILTMHRHAVLLGGAGAGKSTFLATVAGQIAGQALSRRSHPTAAIIIQATDLLRRSLPEALSHAVRRDFSIEINPETFEKAARWRILVDGLDEIVDAQERSEVLWQLRNLMMAPGSHRFLISCRPLTEPELATLRGPDIGTYDLRPFDRRQLDEFARRWFAARHPGDRRHADEIAGRFLARVAGARLGPVARVPLLATIAALVHESDDSGTLPTSRSKLYDRFVDHLLDGRQSLERFRDAVDPDLLKRGIGGRKFAEWLWPDLRNHATELLNVCGAAWVADPEVRLIRVASDWLREHGRLDPMAVTPDGERLVRQLLLATGVCVLRGERVEFAHQSFGEYFAARVGAADIELGAWMELARNPTTRSLATFVAARRLDADALATGLLEAGATAAAGDLLVDGISVPAETRTRILNELLTHVIGETEQAPEALRLLAELSLDGEVLNRLAETAREPSLSIWPRALIADQVASLDSELGDTLLRQVAEQGDGVVRSWIADALMEHGGRVDVLMRTPLDDEGPSDESRPLGVLARQALARRLTDVRATESERLAAARQLALGGDLAPLQAMVEAVDIDPVDRVRAASALADAGQPEPLRSASGSDSPSVAYAAAVALFERRDVTAERALHDVVHRFASYPVAFGAASRAADLGDRIPLRWLVRNAGQPQIQLAAARRLAALGETAALGWLLDEENLEPAVEAVALAEQLSAGDRAALPRLSAVMSRWGLASRRQIDVRMLLAVSGDEAARAALYRILRRPSDSYSAVQIATSLARSGDPRAFAWLRSVAYDPGWPDVARVRAAAALTTPMPGQYRTPGAHRDVVDYLVGTASKPNLRVRAATIALRQWGDSRPLFALASDQTLLPDARADAVQILADLALGSDVPEAHEFYLIDAARPAHRRTDRETDKEHVPPAQRRYLASLAEDDPTPDIVRIAAAPLLPDADSQRVLTAIADTARTAERKLAAIRRLDAVNSAAATEAFRRLVLDRRLLRPYRWWLIATNTDLLPVDDADFLEVLLDSPGDRWLVFRIARLSVSAPERVLPSLRRDT</sequence>
<keyword evidence="1" id="KW-1133">Transmembrane helix</keyword>
<name>A0A285GQ29_9ACTN</name>
<evidence type="ECO:0000313" key="3">
    <source>
        <dbReference type="EMBL" id="SNY25403.1"/>
    </source>
</evidence>
<feature type="domain" description="NACHT" evidence="2">
    <location>
        <begin position="107"/>
        <end position="260"/>
    </location>
</feature>
<dbReference type="OrthoDB" id="135105at2"/>
<evidence type="ECO:0000313" key="4">
    <source>
        <dbReference type="Proteomes" id="UP000219612"/>
    </source>
</evidence>
<dbReference type="Gene3D" id="3.40.50.300">
    <property type="entry name" value="P-loop containing nucleotide triphosphate hydrolases"/>
    <property type="match status" value="1"/>
</dbReference>
<dbReference type="InterPro" id="IPR027417">
    <property type="entry name" value="P-loop_NTPase"/>
</dbReference>
<dbReference type="EMBL" id="OBDY01000002">
    <property type="protein sequence ID" value="SNY25403.1"/>
    <property type="molecule type" value="Genomic_DNA"/>
</dbReference>
<dbReference type="SUPFAM" id="SSF52540">
    <property type="entry name" value="P-loop containing nucleoside triphosphate hydrolases"/>
    <property type="match status" value="1"/>
</dbReference>
<dbReference type="InterPro" id="IPR007111">
    <property type="entry name" value="NACHT_NTPase"/>
</dbReference>